<dbReference type="Gene3D" id="1.25.40.10">
    <property type="entry name" value="Tetratricopeptide repeat domain"/>
    <property type="match status" value="1"/>
</dbReference>
<organism evidence="1 2">
    <name type="scientific">Pseudocalidococcus azoricus BACA0444</name>
    <dbReference type="NCBI Taxonomy" id="2918990"/>
    <lineage>
        <taxon>Bacteria</taxon>
        <taxon>Bacillati</taxon>
        <taxon>Cyanobacteriota</taxon>
        <taxon>Cyanophyceae</taxon>
        <taxon>Acaryochloridales</taxon>
        <taxon>Thermosynechococcaceae</taxon>
        <taxon>Pseudocalidococcus</taxon>
        <taxon>Pseudocalidococcus azoricus</taxon>
    </lineage>
</organism>
<proteinExistence type="predicted"/>
<dbReference type="Pfam" id="PF06041">
    <property type="entry name" value="DUF924"/>
    <property type="match status" value="1"/>
</dbReference>
<reference evidence="2" key="1">
    <citation type="submission" date="2023-07" db="EMBL/GenBank/DDBJ databases">
        <authorList>
            <person name="Luz R."/>
            <person name="Cordeiro R."/>
            <person name="Fonseca A."/>
            <person name="Goncalves V."/>
        </authorList>
    </citation>
    <scope>NUCLEOTIDE SEQUENCE [LARGE SCALE GENOMIC DNA]</scope>
    <source>
        <strain evidence="2">BACA0444</strain>
    </source>
</reference>
<dbReference type="SUPFAM" id="SSF48452">
    <property type="entry name" value="TPR-like"/>
    <property type="match status" value="1"/>
</dbReference>
<gene>
    <name evidence="1" type="ORF">RIF25_09755</name>
</gene>
<sequence length="193" mass="22411">MGLADVQDILEFWFGPTDHPDYGQSRDFWFGKDAAFDLALTTRFLTVYQQAARHELMAWENNPLSSLALTIVLDQFPRNLFRNTPEAFATDPLALRVARHAIAQGFDAQVLPVQRWFFYLPFEHSESLTDQEMSLQLWERLQGDPNSKNAIHYAYRHWEVIARFGRFPHRNQILGRASTPDELGFLEEPGSHF</sequence>
<evidence type="ECO:0000313" key="1">
    <source>
        <dbReference type="EMBL" id="MDS3861089.1"/>
    </source>
</evidence>
<keyword evidence="2" id="KW-1185">Reference proteome</keyword>
<dbReference type="InterPro" id="IPR011990">
    <property type="entry name" value="TPR-like_helical_dom_sf"/>
</dbReference>
<name>A0AAE4JYK5_9CYAN</name>
<comment type="caution">
    <text evidence="1">The sequence shown here is derived from an EMBL/GenBank/DDBJ whole genome shotgun (WGS) entry which is preliminary data.</text>
</comment>
<dbReference type="EMBL" id="JAVMIP010000008">
    <property type="protein sequence ID" value="MDS3861089.1"/>
    <property type="molecule type" value="Genomic_DNA"/>
</dbReference>
<dbReference type="Gene3D" id="1.20.58.320">
    <property type="entry name" value="TPR-like"/>
    <property type="match status" value="1"/>
</dbReference>
<dbReference type="RefSeq" id="WP_322878344.1">
    <property type="nucleotide sequence ID" value="NZ_JAVMIP010000008.1"/>
</dbReference>
<dbReference type="InterPro" id="IPR010323">
    <property type="entry name" value="DUF924"/>
</dbReference>
<evidence type="ECO:0000313" key="2">
    <source>
        <dbReference type="Proteomes" id="UP001268256"/>
    </source>
</evidence>
<protein>
    <submittedName>
        <fullName evidence="1">DUF924 family protein</fullName>
    </submittedName>
</protein>
<dbReference type="Proteomes" id="UP001268256">
    <property type="component" value="Unassembled WGS sequence"/>
</dbReference>
<accession>A0AAE4JYK5</accession>
<dbReference type="AlphaFoldDB" id="A0AAE4JYK5"/>